<name>A0AA48KW39_9FIRM</name>
<evidence type="ECO:0000313" key="1">
    <source>
        <dbReference type="EMBL" id="BED92591.1"/>
    </source>
</evidence>
<dbReference type="EMBL" id="AP027925">
    <property type="protein sequence ID" value="BED92591.1"/>
    <property type="molecule type" value="Genomic_DNA"/>
</dbReference>
<evidence type="ECO:0008006" key="2">
    <source>
        <dbReference type="Google" id="ProtNLM"/>
    </source>
</evidence>
<reference evidence="1" key="1">
    <citation type="journal article" date="2023" name="ISME J.">
        <title>Emergence of putative energy parasites within Clostridia revealed by genome analysis of a novel endosymbiotic clade.</title>
        <authorList>
            <person name="Takahashi K."/>
            <person name="Kuwahara H."/>
            <person name="Horikawa Y."/>
            <person name="Izawa K."/>
            <person name="Kato D."/>
            <person name="Inagaki T."/>
            <person name="Yuki M."/>
            <person name="Ohkuma M."/>
            <person name="Hongoh Y."/>
        </authorList>
    </citation>
    <scope>NUCLEOTIDE SEQUENCE</scope>
    <source>
        <strain evidence="1">RsTa-C01</strain>
    </source>
</reference>
<accession>A0AA48KW39</accession>
<organism evidence="1">
    <name type="scientific">Candidatus Paraimprobicoccus trichonymphae</name>
    <dbReference type="NCBI Taxonomy" id="3033793"/>
    <lineage>
        <taxon>Bacteria</taxon>
        <taxon>Bacillati</taxon>
        <taxon>Bacillota</taxon>
        <taxon>Clostridia</taxon>
        <taxon>Candidatus Paraimprobicoccus</taxon>
    </lineage>
</organism>
<sequence>MQRLTFNEARHIYYVDGIAIPSVTQIIKSLNYSIYKGINSDVLNSAADRGTRVHRAIEFYSKYKWDKCDGDICGYFEAYKKFRGDYKDWKLMESEYRTYHKSLLYGLTIDEVYETPSGTVICDIKTPKIPHLKNWSVQLSAYKAGYSKDKKISKIIVLQLFENGNYTVHELEDNFNIFLACLEIYRFGEI</sequence>
<dbReference type="AlphaFoldDB" id="A0AA48KW39"/>
<dbReference type="KEGG" id="ptrh:RsTaC01_0382"/>
<protein>
    <recommendedName>
        <fullName evidence="2">PD-(D/E)XK endonuclease-like domain-containing protein</fullName>
    </recommendedName>
</protein>
<dbReference type="Proteomes" id="UP001335720">
    <property type="component" value="Chromosome"/>
</dbReference>
<gene>
    <name evidence="1" type="ORF">RsTaC01_0382</name>
</gene>
<proteinExistence type="predicted"/>